<keyword evidence="3" id="KW-0804">Transcription</keyword>
<dbReference type="InterPro" id="IPR021858">
    <property type="entry name" value="Fun_TF"/>
</dbReference>
<dbReference type="Proteomes" id="UP000016935">
    <property type="component" value="Unassembled WGS sequence"/>
</dbReference>
<dbReference type="Pfam" id="PF11951">
    <property type="entry name" value="Fungal_trans_2"/>
    <property type="match status" value="1"/>
</dbReference>
<reference evidence="6 7" key="2">
    <citation type="journal article" date="2013" name="PLoS Genet.">
        <title>Comparative genome structure, secondary metabolite, and effector coding capacity across Cochliobolus pathogens.</title>
        <authorList>
            <person name="Condon B.J."/>
            <person name="Leng Y."/>
            <person name="Wu D."/>
            <person name="Bushley K.E."/>
            <person name="Ohm R.A."/>
            <person name="Otillar R."/>
            <person name="Martin J."/>
            <person name="Schackwitz W."/>
            <person name="Grimwood J."/>
            <person name="MohdZainudin N."/>
            <person name="Xue C."/>
            <person name="Wang R."/>
            <person name="Manning V.A."/>
            <person name="Dhillon B."/>
            <person name="Tu Z.J."/>
            <person name="Steffenson B.J."/>
            <person name="Salamov A."/>
            <person name="Sun H."/>
            <person name="Lowry S."/>
            <person name="LaButti K."/>
            <person name="Han J."/>
            <person name="Copeland A."/>
            <person name="Lindquist E."/>
            <person name="Barry K."/>
            <person name="Schmutz J."/>
            <person name="Baker S.E."/>
            <person name="Ciuffetti L.M."/>
            <person name="Grigoriev I.V."/>
            <person name="Zhong S."/>
            <person name="Turgeon B.G."/>
        </authorList>
    </citation>
    <scope>NUCLEOTIDE SEQUENCE [LARGE SCALE GENOMIC DNA]</scope>
    <source>
        <strain evidence="7">28A</strain>
    </source>
</reference>
<dbReference type="OrthoDB" id="3676575at2759"/>
<organism evidence="6 7">
    <name type="scientific">Exserohilum turcicum (strain 28A)</name>
    <name type="common">Northern leaf blight fungus</name>
    <name type="synonym">Setosphaeria turcica</name>
    <dbReference type="NCBI Taxonomy" id="671987"/>
    <lineage>
        <taxon>Eukaryota</taxon>
        <taxon>Fungi</taxon>
        <taxon>Dikarya</taxon>
        <taxon>Ascomycota</taxon>
        <taxon>Pezizomycotina</taxon>
        <taxon>Dothideomycetes</taxon>
        <taxon>Pleosporomycetidae</taxon>
        <taxon>Pleosporales</taxon>
        <taxon>Pleosporineae</taxon>
        <taxon>Pleosporaceae</taxon>
        <taxon>Exserohilum</taxon>
    </lineage>
</organism>
<dbReference type="RefSeq" id="XP_008031215.1">
    <property type="nucleotide sequence ID" value="XM_008033024.1"/>
</dbReference>
<reference evidence="6 7" key="1">
    <citation type="journal article" date="2012" name="PLoS Pathog.">
        <title>Diverse lifestyles and strategies of plant pathogenesis encoded in the genomes of eighteen Dothideomycetes fungi.</title>
        <authorList>
            <person name="Ohm R.A."/>
            <person name="Feau N."/>
            <person name="Henrissat B."/>
            <person name="Schoch C.L."/>
            <person name="Horwitz B.A."/>
            <person name="Barry K.W."/>
            <person name="Condon B.J."/>
            <person name="Copeland A.C."/>
            <person name="Dhillon B."/>
            <person name="Glaser F."/>
            <person name="Hesse C.N."/>
            <person name="Kosti I."/>
            <person name="LaButti K."/>
            <person name="Lindquist E.A."/>
            <person name="Lucas S."/>
            <person name="Salamov A.A."/>
            <person name="Bradshaw R.E."/>
            <person name="Ciuffetti L."/>
            <person name="Hamelin R.C."/>
            <person name="Kema G.H.J."/>
            <person name="Lawrence C."/>
            <person name="Scott J.A."/>
            <person name="Spatafora J.W."/>
            <person name="Turgeon B.G."/>
            <person name="de Wit P.J.G.M."/>
            <person name="Zhong S."/>
            <person name="Goodwin S.B."/>
            <person name="Grigoriev I.V."/>
        </authorList>
    </citation>
    <scope>NUCLEOTIDE SEQUENCE [LARGE SCALE GENOMIC DNA]</scope>
    <source>
        <strain evidence="7">28A</strain>
    </source>
</reference>
<evidence type="ECO:0000256" key="1">
    <source>
        <dbReference type="ARBA" id="ARBA00023015"/>
    </source>
</evidence>
<dbReference type="STRING" id="671987.R0JII9"/>
<dbReference type="EMBL" id="KB908877">
    <property type="protein sequence ID" value="EOA81133.1"/>
    <property type="molecule type" value="Genomic_DNA"/>
</dbReference>
<name>R0JII9_EXST2</name>
<protein>
    <submittedName>
        <fullName evidence="6">Uncharacterized protein</fullName>
    </submittedName>
</protein>
<proteinExistence type="predicted"/>
<keyword evidence="1" id="KW-0805">Transcription regulation</keyword>
<feature type="region of interest" description="Disordered" evidence="5">
    <location>
        <begin position="371"/>
        <end position="397"/>
    </location>
</feature>
<dbReference type="PANTHER" id="PTHR31069">
    <property type="entry name" value="OLEATE-ACTIVATED TRANSCRIPTION FACTOR 1-RELATED"/>
    <property type="match status" value="1"/>
</dbReference>
<gene>
    <name evidence="6" type="ORF">SETTUDRAFT_24636</name>
</gene>
<feature type="compositionally biased region" description="Polar residues" evidence="5">
    <location>
        <begin position="371"/>
        <end position="380"/>
    </location>
</feature>
<dbReference type="InterPro" id="IPR050675">
    <property type="entry name" value="OAF3"/>
</dbReference>
<keyword evidence="2" id="KW-0238">DNA-binding</keyword>
<sequence>MSVPYGPYYGYHFRDQQKTGLVAPVANAQPLPCAPKELDDDEILEDAKVLLKHFRDVVIPQFVPLPMHSKSPWEILNWSNAVHTLADMTFLQTSNMKHANIANLYAIIGCSAHTIIKTESYPETLSYQKGTRILEYASRRAKSHMQESLRSETTGPQKAKYKDQLMATFSLIALATLSGNSTDGRCYLIDAERLLRLRGLAKREVSRRARLLHHVYTWLRIIGESTFTLHDHNSSGMQAKIERIFQTNLGVPSVLPVSDQDAMVADEHPQLDDFLRVQTHGTDSDSDVDASKDQEAGLRDIHLSDLRQWPKTLYMEIYGIPEDWLSLVSQTTRVANILDFLERTPLQVPRAFTDSLQRKTTRLEHMICSFSTQHSVSRSPSPLHGNGDARPNPSNSSQAMLRAMGSALVIFFYRRIRNVHPLILQTYVNDVITALGNFDLAQGTANDKSPGTPWPAFIAGCEAMSTSAQ</sequence>
<dbReference type="PANTHER" id="PTHR31069:SF25">
    <property type="entry name" value="TRANSCRIPTION FACTOR, PUTATIVE (EUROFUNG)-RELATED"/>
    <property type="match status" value="1"/>
</dbReference>
<evidence type="ECO:0000256" key="4">
    <source>
        <dbReference type="ARBA" id="ARBA00023242"/>
    </source>
</evidence>
<dbReference type="eggNOG" id="ENOG502R94Q">
    <property type="taxonomic scope" value="Eukaryota"/>
</dbReference>
<keyword evidence="7" id="KW-1185">Reference proteome</keyword>
<evidence type="ECO:0000256" key="3">
    <source>
        <dbReference type="ARBA" id="ARBA00023163"/>
    </source>
</evidence>
<accession>R0JII9</accession>
<evidence type="ECO:0000256" key="5">
    <source>
        <dbReference type="SAM" id="MobiDB-lite"/>
    </source>
</evidence>
<evidence type="ECO:0000256" key="2">
    <source>
        <dbReference type="ARBA" id="ARBA00023125"/>
    </source>
</evidence>
<dbReference type="AlphaFoldDB" id="R0JII9"/>
<evidence type="ECO:0000313" key="7">
    <source>
        <dbReference type="Proteomes" id="UP000016935"/>
    </source>
</evidence>
<evidence type="ECO:0000313" key="6">
    <source>
        <dbReference type="EMBL" id="EOA81133.1"/>
    </source>
</evidence>
<dbReference type="GO" id="GO:0003677">
    <property type="term" value="F:DNA binding"/>
    <property type="evidence" value="ECO:0007669"/>
    <property type="project" value="UniProtKB-KW"/>
</dbReference>
<dbReference type="HOGENOM" id="CLU_009030_0_2_1"/>
<keyword evidence="4" id="KW-0539">Nucleus</keyword>
<dbReference type="GeneID" id="19402813"/>